<proteinExistence type="predicted"/>
<sequence length="66" mass="7558">MDEFLFQASKDPRVKTRLQEELDNLDEAQQGRMRELQRLGGHAFIVADISDLEGEEAYALAEVHRA</sequence>
<organism evidence="1 2">
    <name type="scientific">Streptomyces europaeiscabiei</name>
    <dbReference type="NCBI Taxonomy" id="146819"/>
    <lineage>
        <taxon>Bacteria</taxon>
        <taxon>Bacillati</taxon>
        <taxon>Actinomycetota</taxon>
        <taxon>Actinomycetes</taxon>
        <taxon>Kitasatosporales</taxon>
        <taxon>Streptomycetaceae</taxon>
        <taxon>Streptomyces</taxon>
    </lineage>
</organism>
<name>A0ABU4NA06_9ACTN</name>
<protein>
    <submittedName>
        <fullName evidence="1">Uncharacterized protein</fullName>
    </submittedName>
</protein>
<dbReference type="RefSeq" id="WP_319061872.1">
    <property type="nucleotide sequence ID" value="NZ_JARAYT010000002.1"/>
</dbReference>
<evidence type="ECO:0000313" key="2">
    <source>
        <dbReference type="Proteomes" id="UP001271274"/>
    </source>
</evidence>
<dbReference type="Proteomes" id="UP001271274">
    <property type="component" value="Unassembled WGS sequence"/>
</dbReference>
<evidence type="ECO:0000313" key="1">
    <source>
        <dbReference type="EMBL" id="MDX3699903.1"/>
    </source>
</evidence>
<keyword evidence="2" id="KW-1185">Reference proteome</keyword>
<comment type="caution">
    <text evidence="1">The sequence shown here is derived from an EMBL/GenBank/DDBJ whole genome shotgun (WGS) entry which is preliminary data.</text>
</comment>
<dbReference type="EMBL" id="JARAYU010000002">
    <property type="protein sequence ID" value="MDX3699903.1"/>
    <property type="molecule type" value="Genomic_DNA"/>
</dbReference>
<accession>A0ABU4NA06</accession>
<gene>
    <name evidence="1" type="ORF">PV662_09055</name>
</gene>
<reference evidence="1 2" key="1">
    <citation type="journal article" date="2023" name="Microb. Genom.">
        <title>Mesoterricola silvestris gen. nov., sp. nov., Mesoterricola sediminis sp. nov., Geothrix oryzae sp. nov., Geothrix edaphica sp. nov., Geothrix rubra sp. nov., and Geothrix limicola sp. nov., six novel members of Acidobacteriota isolated from soils.</title>
        <authorList>
            <person name="Weisberg A.J."/>
            <person name="Pearce E."/>
            <person name="Kramer C.G."/>
            <person name="Chang J.H."/>
            <person name="Clarke C.R."/>
        </authorList>
    </citation>
    <scope>NUCLEOTIDE SEQUENCE [LARGE SCALE GENOMIC DNA]</scope>
    <source>
        <strain evidence="1 2">ID09-01A</strain>
    </source>
</reference>